<dbReference type="GO" id="GO:0005886">
    <property type="term" value="C:plasma membrane"/>
    <property type="evidence" value="ECO:0007669"/>
    <property type="project" value="InterPro"/>
</dbReference>
<dbReference type="Proteomes" id="UP000616885">
    <property type="component" value="Unassembled WGS sequence"/>
</dbReference>
<gene>
    <name evidence="3" type="ORF">BN869_000005909_1</name>
    <name evidence="4" type="ORF">IM811_014858</name>
</gene>
<feature type="transmembrane region" description="Helical" evidence="2">
    <location>
        <begin position="224"/>
        <end position="250"/>
    </location>
</feature>
<organism evidence="3">
    <name type="scientific">Bionectria ochroleuca</name>
    <name type="common">Gliocladium roseum</name>
    <dbReference type="NCBI Taxonomy" id="29856"/>
    <lineage>
        <taxon>Eukaryota</taxon>
        <taxon>Fungi</taxon>
        <taxon>Dikarya</taxon>
        <taxon>Ascomycota</taxon>
        <taxon>Pezizomycotina</taxon>
        <taxon>Sordariomycetes</taxon>
        <taxon>Hypocreomycetidae</taxon>
        <taxon>Hypocreales</taxon>
        <taxon>Bionectriaceae</taxon>
        <taxon>Clonostachys</taxon>
    </lineage>
</organism>
<dbReference type="Pfam" id="PF06687">
    <property type="entry name" value="SUR7"/>
    <property type="match status" value="1"/>
</dbReference>
<evidence type="ECO:0000256" key="2">
    <source>
        <dbReference type="SAM" id="Phobius"/>
    </source>
</evidence>
<evidence type="ECO:0000256" key="1">
    <source>
        <dbReference type="SAM" id="MobiDB-lite"/>
    </source>
</evidence>
<evidence type="ECO:0008006" key="5">
    <source>
        <dbReference type="Google" id="ProtNLM"/>
    </source>
</evidence>
<name>A0A0B7K2U1_BIOOC</name>
<feature type="transmembrane region" description="Helical" evidence="2">
    <location>
        <begin position="7"/>
        <end position="32"/>
    </location>
</feature>
<keyword evidence="2" id="KW-0472">Membrane</keyword>
<dbReference type="EMBL" id="CDPU01000016">
    <property type="protein sequence ID" value="CEO49852.1"/>
    <property type="molecule type" value="Genomic_DNA"/>
</dbReference>
<dbReference type="InterPro" id="IPR009571">
    <property type="entry name" value="SUR7/Rim9-like_fungi"/>
</dbReference>
<proteinExistence type="predicted"/>
<dbReference type="Gene3D" id="1.20.140.150">
    <property type="match status" value="1"/>
</dbReference>
<reference evidence="4" key="2">
    <citation type="submission" date="2020-10" db="EMBL/GenBank/DDBJ databases">
        <title>High-Quality Genome Resource of Clonostachys rosea strain S41 by Oxford Nanopore Long-Read Sequencing.</title>
        <authorList>
            <person name="Wang H."/>
        </authorList>
    </citation>
    <scope>NUCLEOTIDE SEQUENCE</scope>
    <source>
        <strain evidence="4">S41</strain>
    </source>
</reference>
<evidence type="ECO:0000313" key="3">
    <source>
        <dbReference type="EMBL" id="CEO49852.1"/>
    </source>
</evidence>
<dbReference type="EMBL" id="JADCTT010000006">
    <property type="protein sequence ID" value="KAF9750638.1"/>
    <property type="molecule type" value="Genomic_DNA"/>
</dbReference>
<dbReference type="PANTHER" id="PTHR28019">
    <property type="entry name" value="CELL MEMBRANE PROTEIN YLR413W-RELATED"/>
    <property type="match status" value="1"/>
</dbReference>
<dbReference type="PANTHER" id="PTHR28019:SF3">
    <property type="entry name" value="INTEGRAL MEMBRANE PROTEIN (AFU_ORTHOLOGUE AFUA_6G07470)"/>
    <property type="match status" value="1"/>
</dbReference>
<dbReference type="GO" id="GO:0051285">
    <property type="term" value="C:cell cortex of cell tip"/>
    <property type="evidence" value="ECO:0007669"/>
    <property type="project" value="TreeGrafter"/>
</dbReference>
<sequence length="317" mass="34463">MRAGRFVCVGIPVLLTIGAIVSYLIAALSGVAHNSVYLFRVDLSKLDIDENSISNFVSENLGILGRDAEEIRGITASNLGFGDSYDVNLWGYCMNKNGTDRECTKAQFDWASTRIKKDFLDPIAGKSVELPSEMKSALNVFTTVTKYTEIAFIIALVSLGVELLVGIFSNCTRIISCLTTLIGIVAILFSLAASGLATGMAVVVVSAIKTIGKPYGVEGSFNGNFLACIWIGFAFSLAAGLFWLFTICCCKPDHREKRRSDGEKLIPSSGYYPIGSDNEMTSGHGYHNQYQPSYNKNSRTHGHSNSDVAYEPFSHRA</sequence>
<feature type="compositionally biased region" description="Polar residues" evidence="1">
    <location>
        <begin position="288"/>
        <end position="307"/>
    </location>
</feature>
<dbReference type="InterPro" id="IPR052413">
    <property type="entry name" value="SUR7_domain"/>
</dbReference>
<accession>A0A0B7K2U1</accession>
<keyword evidence="2" id="KW-0812">Transmembrane</keyword>
<dbReference type="AlphaFoldDB" id="A0A0B7K2U1"/>
<feature type="transmembrane region" description="Helical" evidence="2">
    <location>
        <begin position="150"/>
        <end position="169"/>
    </location>
</feature>
<dbReference type="GO" id="GO:0031505">
    <property type="term" value="P:fungal-type cell wall organization"/>
    <property type="evidence" value="ECO:0007669"/>
    <property type="project" value="TreeGrafter"/>
</dbReference>
<evidence type="ECO:0000313" key="4">
    <source>
        <dbReference type="EMBL" id="KAF9750638.1"/>
    </source>
</evidence>
<feature type="region of interest" description="Disordered" evidence="1">
    <location>
        <begin position="286"/>
        <end position="317"/>
    </location>
</feature>
<protein>
    <recommendedName>
        <fullName evidence="5">Integral membrane protein</fullName>
    </recommendedName>
</protein>
<reference evidence="3" key="1">
    <citation type="submission" date="2015-01" db="EMBL/GenBank/DDBJ databases">
        <authorList>
            <person name="Durling Mikael"/>
        </authorList>
    </citation>
    <scope>NUCLEOTIDE SEQUENCE</scope>
</reference>
<feature type="transmembrane region" description="Helical" evidence="2">
    <location>
        <begin position="181"/>
        <end position="204"/>
    </location>
</feature>
<keyword evidence="2" id="KW-1133">Transmembrane helix</keyword>